<dbReference type="Proteomes" id="UP000231263">
    <property type="component" value="Unassembled WGS sequence"/>
</dbReference>
<feature type="transmembrane region" description="Helical" evidence="1">
    <location>
        <begin position="162"/>
        <end position="183"/>
    </location>
</feature>
<organism evidence="2 3">
    <name type="scientific">Candidatus Uhrbacteria bacterium CG_4_9_14_3_um_filter_41_35</name>
    <dbReference type="NCBI Taxonomy" id="1975034"/>
    <lineage>
        <taxon>Bacteria</taxon>
        <taxon>Candidatus Uhriibacteriota</taxon>
    </lineage>
</organism>
<feature type="transmembrane region" description="Helical" evidence="1">
    <location>
        <begin position="247"/>
        <end position="269"/>
    </location>
</feature>
<evidence type="ECO:0000256" key="1">
    <source>
        <dbReference type="SAM" id="Phobius"/>
    </source>
</evidence>
<feature type="transmembrane region" description="Helical" evidence="1">
    <location>
        <begin position="388"/>
        <end position="407"/>
    </location>
</feature>
<evidence type="ECO:0000313" key="3">
    <source>
        <dbReference type="Proteomes" id="UP000231263"/>
    </source>
</evidence>
<feature type="transmembrane region" description="Helical" evidence="1">
    <location>
        <begin position="93"/>
        <end position="112"/>
    </location>
</feature>
<feature type="transmembrane region" description="Helical" evidence="1">
    <location>
        <begin position="203"/>
        <end position="226"/>
    </location>
</feature>
<feature type="transmembrane region" description="Helical" evidence="1">
    <location>
        <begin position="358"/>
        <end position="376"/>
    </location>
</feature>
<evidence type="ECO:0000313" key="2">
    <source>
        <dbReference type="EMBL" id="PJA47128.1"/>
    </source>
</evidence>
<proteinExistence type="predicted"/>
<name>A0A2M7XGX3_9BACT</name>
<feature type="transmembrane region" description="Helical" evidence="1">
    <location>
        <begin position="70"/>
        <end position="87"/>
    </location>
</feature>
<dbReference type="Pfam" id="PF13687">
    <property type="entry name" value="DUF4153"/>
    <property type="match status" value="1"/>
</dbReference>
<dbReference type="InterPro" id="IPR025291">
    <property type="entry name" value="DUF4153"/>
</dbReference>
<keyword evidence="1" id="KW-0812">Transmembrane</keyword>
<reference evidence="3" key="1">
    <citation type="submission" date="2017-09" db="EMBL/GenBank/DDBJ databases">
        <title>Depth-based differentiation of microbial function through sediment-hosted aquifers and enrichment of novel symbionts in the deep terrestrial subsurface.</title>
        <authorList>
            <person name="Probst A.J."/>
            <person name="Ladd B."/>
            <person name="Jarett J.K."/>
            <person name="Geller-Mcgrath D.E."/>
            <person name="Sieber C.M.K."/>
            <person name="Emerson J.B."/>
            <person name="Anantharaman K."/>
            <person name="Thomas B.C."/>
            <person name="Malmstrom R."/>
            <person name="Stieglmeier M."/>
            <person name="Klingl A."/>
            <person name="Woyke T."/>
            <person name="Ryan C.M."/>
            <person name="Banfield J.F."/>
        </authorList>
    </citation>
    <scope>NUCLEOTIDE SEQUENCE [LARGE SCALE GENOMIC DNA]</scope>
</reference>
<feature type="transmembrane region" description="Helical" evidence="1">
    <location>
        <begin position="289"/>
        <end position="307"/>
    </location>
</feature>
<comment type="caution">
    <text evidence="2">The sequence shown here is derived from an EMBL/GenBank/DDBJ whole genome shotgun (WGS) entry which is preliminary data.</text>
</comment>
<feature type="transmembrane region" description="Helical" evidence="1">
    <location>
        <begin position="319"/>
        <end position="338"/>
    </location>
</feature>
<gene>
    <name evidence="2" type="ORF">CO173_00090</name>
</gene>
<dbReference type="AlphaFoldDB" id="A0A2M7XGX3"/>
<feature type="transmembrane region" description="Helical" evidence="1">
    <location>
        <begin position="15"/>
        <end position="34"/>
    </location>
</feature>
<sequence>MTAFLLSENKDMQYLPWKLFSGSLLIGLAFDVLIFHAPEFGLNVLLFELVFFGVSAGLSYHLKHKFEIRTWVAIIFSLLYAGTFAFWTSAIGLALSGFGLVIANSFFILFLLGHHNDFKHPFEVLVAHFKHTFLGAINRIDIIQHLKLPGFSSRSEAVGRGILITIPILIIFALLFVQADIVLQQQTASLLNSIRKFFEKENIVGHMIGTIFVSTIMLAIFGSAFWRKLDLKPVRELAPKFKIEATIIFSTVSALFLTFLIIQSFYLFGGKNAWDNIEGITYSEYAVNGFGELAVISILVISLILSLRYLHTEVTKKIINILEAVLVVETVLVVASAWTRLNLYVSEYGFTPARLFGFWFFITVSITLLLLLVNILRQANQADFMRQATVFIGVSMLIFTVSAPDAFSVRLNINRATTEKPMDIFPLFDSLTAEAYPLMNLVINTKTVPIKGLIEPQPAIEDYCGYFHDRRSRDDAYVIDAETRIDIERWNVRWNNYNYERLRGEKGTAELKTRNFKTWNLSRATIPYAKYSFIDVLATTPYSYTELKAVCDGAK</sequence>
<feature type="transmembrane region" description="Helical" evidence="1">
    <location>
        <begin position="40"/>
        <end position="58"/>
    </location>
</feature>
<dbReference type="EMBL" id="PFWT01000001">
    <property type="protein sequence ID" value="PJA47128.1"/>
    <property type="molecule type" value="Genomic_DNA"/>
</dbReference>
<keyword evidence="1" id="KW-1133">Transmembrane helix</keyword>
<protein>
    <submittedName>
        <fullName evidence="2">Uncharacterized protein</fullName>
    </submittedName>
</protein>
<keyword evidence="1" id="KW-0472">Membrane</keyword>
<accession>A0A2M7XGX3</accession>